<evidence type="ECO:0000313" key="2">
    <source>
        <dbReference type="EMBL" id="CRY96431.1"/>
    </source>
</evidence>
<dbReference type="InterPro" id="IPR003491">
    <property type="entry name" value="REP-like_C"/>
</dbReference>
<evidence type="ECO:0000259" key="1">
    <source>
        <dbReference type="Pfam" id="PF02486"/>
    </source>
</evidence>
<organism evidence="2">
    <name type="scientific">uncultured prokaryote</name>
    <dbReference type="NCBI Taxonomy" id="198431"/>
    <lineage>
        <taxon>unclassified sequences</taxon>
        <taxon>environmental samples</taxon>
    </lineage>
</organism>
<proteinExistence type="predicted"/>
<reference evidence="2" key="1">
    <citation type="submission" date="2015-06" db="EMBL/GenBank/DDBJ databases">
        <authorList>
            <person name="Joergensen T."/>
        </authorList>
    </citation>
    <scope>NUCLEOTIDE SEQUENCE</scope>
    <source>
        <plasmid evidence="2">pRGFK1087</plasmid>
    </source>
</reference>
<sequence length="257" mass="29597">MDAISKVDYYGDWEQIRPMRNYDAAAAFVVGNETRFKINFGGQNEEHGPNIVGSGACAQVLADVVREHFPAHRVSRLDSCEDYYHADAYEYLRKLALKIGKEHRVQCREIVKPLKDSDDGRTLYLGSQTSAVSMRIYEKGKQLQTDSEWVRAELQVRPQKDLKSVMAMLDATEVWGLAKWSHEMGVQLGKRDLRRVDAQVYQQSDHERAYRFMLKQYRRVLENMLASHGSPEAVGAQIFYDLEHTEDQRPKTSLKPI</sequence>
<dbReference type="EMBL" id="LN853668">
    <property type="protein sequence ID" value="CRY96431.1"/>
    <property type="molecule type" value="Genomic_DNA"/>
</dbReference>
<dbReference type="Pfam" id="PF02486">
    <property type="entry name" value="Rep_trans"/>
    <property type="match status" value="1"/>
</dbReference>
<name>A0A0H5Q310_9ZZZZ</name>
<reference evidence="2" key="2">
    <citation type="submission" date="2015-07" db="EMBL/GenBank/DDBJ databases">
        <title>Plasmids, circular viruses and viroids from rat gut.</title>
        <authorList>
            <person name="Jorgensen T.J."/>
            <person name="Hansen M.A."/>
            <person name="Xu Z."/>
            <person name="Tabak M.A."/>
            <person name="Sorensen S.J."/>
            <person name="Hansen L.H."/>
        </authorList>
    </citation>
    <scope>NUCLEOTIDE SEQUENCE</scope>
    <source>
        <plasmid evidence="2">pRGFK1087</plasmid>
    </source>
</reference>
<accession>A0A0H5Q310</accession>
<dbReference type="AlphaFoldDB" id="A0A0H5Q310"/>
<geneLocation type="plasmid" evidence="2">
    <name>pRGFK1087</name>
</geneLocation>
<protein>
    <recommendedName>
        <fullName evidence="1">Replication initiation protein-like C-terminal domain-containing protein</fullName>
    </recommendedName>
</protein>
<feature type="domain" description="Replication initiation protein-like C-terminal" evidence="1">
    <location>
        <begin position="94"/>
        <end position="172"/>
    </location>
</feature>
<keyword evidence="2" id="KW-0614">Plasmid</keyword>